<evidence type="ECO:0000256" key="1">
    <source>
        <dbReference type="ARBA" id="ARBA00004141"/>
    </source>
</evidence>
<comment type="subcellular location">
    <subcellularLocation>
        <location evidence="1">Membrane</location>
        <topology evidence="1">Multi-pass membrane protein</topology>
    </subcellularLocation>
</comment>
<evidence type="ECO:0000313" key="10">
    <source>
        <dbReference type="EMBL" id="KAF6057474.1"/>
    </source>
</evidence>
<keyword evidence="5" id="KW-0029">Amino-acid transport</keyword>
<dbReference type="AlphaFoldDB" id="A0A8X7TC28"/>
<evidence type="ECO:0000256" key="6">
    <source>
        <dbReference type="ARBA" id="ARBA00022989"/>
    </source>
</evidence>
<feature type="transmembrane region" description="Helical" evidence="8">
    <location>
        <begin position="157"/>
        <end position="176"/>
    </location>
</feature>
<evidence type="ECO:0000256" key="8">
    <source>
        <dbReference type="SAM" id="Phobius"/>
    </source>
</evidence>
<dbReference type="GO" id="GO:0005774">
    <property type="term" value="C:vacuolar membrane"/>
    <property type="evidence" value="ECO:0007669"/>
    <property type="project" value="TreeGrafter"/>
</dbReference>
<dbReference type="PANTHER" id="PTHR22950">
    <property type="entry name" value="AMINO ACID TRANSPORTER"/>
    <property type="match status" value="1"/>
</dbReference>
<dbReference type="PANTHER" id="PTHR22950:SF692">
    <property type="entry name" value="TRANSMEMBRANE AMINO ACID TRANSPORTER FAMILY PROTEIN"/>
    <property type="match status" value="1"/>
</dbReference>
<keyword evidence="7 8" id="KW-0472">Membrane</keyword>
<evidence type="ECO:0000256" key="4">
    <source>
        <dbReference type="ARBA" id="ARBA00022692"/>
    </source>
</evidence>
<gene>
    <name evidence="10" type="ORF">FOB60_002029</name>
</gene>
<reference evidence="10" key="1">
    <citation type="submission" date="2020-03" db="EMBL/GenBank/DDBJ databases">
        <title>FDA dAtabase for Regulatory Grade micrObial Sequences (FDA-ARGOS): Supporting development and validation of Infectious Disease Dx tests.</title>
        <authorList>
            <person name="Campos J."/>
            <person name="Goldberg B."/>
            <person name="Tallon L."/>
            <person name="Sadzewicz L."/>
            <person name="Vavikolanu K."/>
            <person name="Mehta A."/>
            <person name="Aluvathingal J."/>
            <person name="Nadendla S."/>
            <person name="Nandy P."/>
            <person name="Geyer C."/>
            <person name="Yan Y."/>
            <person name="Sichtig H."/>
        </authorList>
    </citation>
    <scope>NUCLEOTIDE SEQUENCE [LARGE SCALE GENOMIC DNA]</scope>
    <source>
        <strain evidence="10">FDAARGOS_652</strain>
    </source>
</reference>
<feature type="transmembrane region" description="Helical" evidence="8">
    <location>
        <begin position="182"/>
        <end position="203"/>
    </location>
</feature>
<evidence type="ECO:0000259" key="9">
    <source>
        <dbReference type="Pfam" id="PF01490"/>
    </source>
</evidence>
<evidence type="ECO:0000256" key="7">
    <source>
        <dbReference type="ARBA" id="ARBA00023136"/>
    </source>
</evidence>
<dbReference type="Proteomes" id="UP000590412">
    <property type="component" value="Unassembled WGS sequence"/>
</dbReference>
<dbReference type="GO" id="GO:0015179">
    <property type="term" value="F:L-amino acid transmembrane transporter activity"/>
    <property type="evidence" value="ECO:0007669"/>
    <property type="project" value="TreeGrafter"/>
</dbReference>
<evidence type="ECO:0000256" key="2">
    <source>
        <dbReference type="ARBA" id="ARBA00008066"/>
    </source>
</evidence>
<feature type="transmembrane region" description="Helical" evidence="8">
    <location>
        <begin position="484"/>
        <end position="504"/>
    </location>
</feature>
<proteinExistence type="inferred from homology"/>
<feature type="domain" description="Amino acid transporter transmembrane" evidence="9">
    <location>
        <begin position="150"/>
        <end position="537"/>
    </location>
</feature>
<comment type="caution">
    <text evidence="10">The sequence shown here is derived from an EMBL/GenBank/DDBJ whole genome shotgun (WGS) entry which is preliminary data.</text>
</comment>
<evidence type="ECO:0000256" key="3">
    <source>
        <dbReference type="ARBA" id="ARBA00022448"/>
    </source>
</evidence>
<keyword evidence="4 8" id="KW-0812">Transmembrane</keyword>
<keyword evidence="3" id="KW-0813">Transport</keyword>
<feature type="transmembrane region" description="Helical" evidence="8">
    <location>
        <begin position="285"/>
        <end position="308"/>
    </location>
</feature>
<comment type="similarity">
    <text evidence="2">Belongs to the amino acid/polyamine transporter 2 family.</text>
</comment>
<evidence type="ECO:0000313" key="11">
    <source>
        <dbReference type="Proteomes" id="UP000590412"/>
    </source>
</evidence>
<feature type="transmembrane region" description="Helical" evidence="8">
    <location>
        <begin position="328"/>
        <end position="348"/>
    </location>
</feature>
<protein>
    <submittedName>
        <fullName evidence="10">Transmembrane amino acid transporter family protein</fullName>
    </submittedName>
</protein>
<organism evidence="10 11">
    <name type="scientific">Candida parapsilosis</name>
    <name type="common">Yeast</name>
    <dbReference type="NCBI Taxonomy" id="5480"/>
    <lineage>
        <taxon>Eukaryota</taxon>
        <taxon>Fungi</taxon>
        <taxon>Dikarya</taxon>
        <taxon>Ascomycota</taxon>
        <taxon>Saccharomycotina</taxon>
        <taxon>Pichiomycetes</taxon>
        <taxon>Debaryomycetaceae</taxon>
        <taxon>Candida/Lodderomyces clade</taxon>
        <taxon>Candida</taxon>
    </lineage>
</organism>
<feature type="transmembrane region" description="Helical" evidence="8">
    <location>
        <begin position="224"/>
        <end position="250"/>
    </location>
</feature>
<dbReference type="Pfam" id="PF01490">
    <property type="entry name" value="Aa_trans"/>
    <property type="match status" value="1"/>
</dbReference>
<feature type="transmembrane region" description="Helical" evidence="8">
    <location>
        <begin position="407"/>
        <end position="427"/>
    </location>
</feature>
<dbReference type="OrthoDB" id="655540at2759"/>
<sequence>MSLPSQQTTVKIPKERRRSFMDYGGANSFNNFASSFSRAQQYSGSSLMEQFEDGRNGLLRGYSDSPSNIPGEEVAISPLNEEAIIDVDDDGGQRSGRGSDRLEYFQFPSPGGGEREVRGDSESMIDELTPLVPTISKQDSHKSFISRIGSSTLPQTVFNSINTLVGIGLLSIPFGFRQSGWIMGILLLLGSAMSTNFTAKYLGKILKHHPHLLTYGDIAFAYGGRFFAILVTFFFVMDLIGAALTLILLFTDCFVIIWPHVVGLKVFIVSIVFFTSLLPLNILSIFSLMGILATMGIILIVIICGFIINETPGSLLQFAPTTLLPTNFQNLLFSLGIFMMPWGGHPVFPELYRDMRHPQKFSHASNVAFSVTFSLDFAIGATGYLMYGLQVDDSIIKSLMQNDNYPTWVNKALCLIMGILPISKLPLVTRPIISSYENMLKIAPRYNAKSMSNKVARVFARFVFCCLLLLVALLFTSFGKLMSFLGSAICYTVCLTLPLLFYLQLNKAQIGIIEGILIKIGIVISISCAVLGTYASIVTNTAK</sequence>
<feature type="transmembrane region" description="Helical" evidence="8">
    <location>
        <begin position="256"/>
        <end position="278"/>
    </location>
</feature>
<feature type="transmembrane region" description="Helical" evidence="8">
    <location>
        <begin position="368"/>
        <end position="387"/>
    </location>
</feature>
<feature type="transmembrane region" description="Helical" evidence="8">
    <location>
        <begin position="516"/>
        <end position="537"/>
    </location>
</feature>
<evidence type="ECO:0000256" key="5">
    <source>
        <dbReference type="ARBA" id="ARBA00022970"/>
    </source>
</evidence>
<accession>A0A8X7TC28</accession>
<dbReference type="InterPro" id="IPR013057">
    <property type="entry name" value="AA_transpt_TM"/>
</dbReference>
<name>A0A8X7TC28_CANPA</name>
<dbReference type="EMBL" id="JABWAB010000003">
    <property type="protein sequence ID" value="KAF6057474.1"/>
    <property type="molecule type" value="Genomic_DNA"/>
</dbReference>
<keyword evidence="6 8" id="KW-1133">Transmembrane helix</keyword>
<feature type="transmembrane region" description="Helical" evidence="8">
    <location>
        <begin position="458"/>
        <end position="478"/>
    </location>
</feature>